<dbReference type="Pfam" id="PF13740">
    <property type="entry name" value="ACT_6"/>
    <property type="match status" value="1"/>
</dbReference>
<dbReference type="EMBL" id="MWBQ01000163">
    <property type="protein sequence ID" value="OQA55345.1"/>
    <property type="molecule type" value="Genomic_DNA"/>
</dbReference>
<dbReference type="Gene3D" id="3.30.70.260">
    <property type="match status" value="1"/>
</dbReference>
<evidence type="ECO:0000313" key="3">
    <source>
        <dbReference type="EMBL" id="OQA55345.1"/>
    </source>
</evidence>
<name>A0A1V5SLI3_9BACT</name>
<dbReference type="PANTHER" id="PTHR34875">
    <property type="entry name" value="UPF0237 PROTEIN MJ1558"/>
    <property type="match status" value="1"/>
</dbReference>
<dbReference type="PROSITE" id="PS51671">
    <property type="entry name" value="ACT"/>
    <property type="match status" value="1"/>
</dbReference>
<comment type="similarity">
    <text evidence="1">Belongs to the UPF0237 family.</text>
</comment>
<dbReference type="NCBIfam" id="NF001220">
    <property type="entry name" value="PRK00194.1"/>
    <property type="match status" value="1"/>
</dbReference>
<evidence type="ECO:0000256" key="1">
    <source>
        <dbReference type="HAMAP-Rule" id="MF_01054"/>
    </source>
</evidence>
<evidence type="ECO:0000259" key="2">
    <source>
        <dbReference type="PROSITE" id="PS51671"/>
    </source>
</evidence>
<dbReference type="Proteomes" id="UP000485569">
    <property type="component" value="Unassembled WGS sequence"/>
</dbReference>
<dbReference type="SUPFAM" id="SSF55021">
    <property type="entry name" value="ACT-like"/>
    <property type="match status" value="1"/>
</dbReference>
<organism evidence="3">
    <name type="scientific">Candidatus Atribacter allofermentans</name>
    <dbReference type="NCBI Taxonomy" id="1852833"/>
    <lineage>
        <taxon>Bacteria</taxon>
        <taxon>Pseudomonadati</taxon>
        <taxon>Atribacterota</taxon>
        <taxon>Atribacteria</taxon>
        <taxon>Atribacterales</taxon>
        <taxon>Atribacteraceae</taxon>
        <taxon>Atribacter</taxon>
    </lineage>
</organism>
<gene>
    <name evidence="3" type="primary">gcvR</name>
    <name evidence="3" type="ORF">BWY41_01679</name>
</gene>
<sequence>MSINDIASSNFAEEQPAEQQDKVVITVVGKDRVGIIAAVTSLLAENQVNIEDITQKILNEYFTMILIGDLSHCAISLADLKKHLIQKGEEIGVQIFLQHTSVFQAMHRI</sequence>
<dbReference type="InterPro" id="IPR045865">
    <property type="entry name" value="ACT-like_dom_sf"/>
</dbReference>
<dbReference type="CDD" id="cd04872">
    <property type="entry name" value="ACT_1ZPV"/>
    <property type="match status" value="1"/>
</dbReference>
<dbReference type="AlphaFoldDB" id="A0A1V5SLI3"/>
<comment type="caution">
    <text evidence="3">The sequence shown here is derived from an EMBL/GenBank/DDBJ whole genome shotgun (WGS) entry which is preliminary data.</text>
</comment>
<protein>
    <recommendedName>
        <fullName evidence="1">UPF0237 protein BWY41_01679</fullName>
    </recommendedName>
</protein>
<dbReference type="PANTHER" id="PTHR34875:SF6">
    <property type="entry name" value="UPF0237 PROTEIN MJ1558"/>
    <property type="match status" value="1"/>
</dbReference>
<feature type="domain" description="ACT" evidence="2">
    <location>
        <begin position="24"/>
        <end position="98"/>
    </location>
</feature>
<accession>A0A1V5SLI3</accession>
<dbReference type="InterPro" id="IPR022986">
    <property type="entry name" value="UPF0237_ACT"/>
</dbReference>
<proteinExistence type="inferred from homology"/>
<reference evidence="3" key="1">
    <citation type="submission" date="2017-02" db="EMBL/GenBank/DDBJ databases">
        <title>Delving into the versatile metabolic prowess of the omnipresent phylum Bacteroidetes.</title>
        <authorList>
            <person name="Nobu M.K."/>
            <person name="Mei R."/>
            <person name="Narihiro T."/>
            <person name="Kuroda K."/>
            <person name="Liu W.-T."/>
        </authorList>
    </citation>
    <scope>NUCLEOTIDE SEQUENCE</scope>
    <source>
        <strain evidence="3">ADurb.Bin276</strain>
    </source>
</reference>
<dbReference type="HAMAP" id="MF_01054">
    <property type="entry name" value="UPF0237"/>
    <property type="match status" value="1"/>
</dbReference>
<dbReference type="InterPro" id="IPR050990">
    <property type="entry name" value="UPF0237/GcvR_regulator"/>
</dbReference>
<dbReference type="InterPro" id="IPR002912">
    <property type="entry name" value="ACT_dom"/>
</dbReference>